<evidence type="ECO:0000313" key="3">
    <source>
        <dbReference type="Proteomes" id="UP000239415"/>
    </source>
</evidence>
<keyword evidence="2" id="KW-0808">Transferase</keyword>
<keyword evidence="3" id="KW-1185">Reference proteome</keyword>
<proteinExistence type="predicted"/>
<comment type="caution">
    <text evidence="2">The sequence shown here is derived from an EMBL/GenBank/DDBJ whole genome shotgun (WGS) entry which is preliminary data.</text>
</comment>
<dbReference type="EMBL" id="PVMZ01000002">
    <property type="protein sequence ID" value="PRX24592.1"/>
    <property type="molecule type" value="Genomic_DNA"/>
</dbReference>
<dbReference type="AlphaFoldDB" id="A0A2T0KLV1"/>
<dbReference type="InterPro" id="IPR016181">
    <property type="entry name" value="Acyl_CoA_acyltransferase"/>
</dbReference>
<dbReference type="RefSeq" id="WP_106316082.1">
    <property type="nucleotide sequence ID" value="NZ_BOMO01000013.1"/>
</dbReference>
<name>A0A2T0KLV1_9ACTN</name>
<sequence>MLRQQDVGHRVVVRRIVGVTGDRTLFTDALGELVDLTETDLTLATDKGTIRVPLREVHRAKRVPPARRPSAAAVIALELAADEAWPAPVRGRLGGWLLRAAENWTGRANSALAVGDPDRPLDAAIDAVVKWYGERGQRPLINAPMPLAAPVNATLDERGWTSRPLTLVQTASLAPILAAPARTDLPPVDLADSGGDDWYTMVADHKGGLPAAARTILNGVPDRVFAHVRDSDGELLAVARGAVSGPDRWLGVSLVQTAPAARRRGLGAHVVRGLAQWATQRGASRAYLQVEERNTPAVALYGRLGFSTHHTYLTRQAPDQDGS</sequence>
<reference evidence="2 3" key="1">
    <citation type="submission" date="2018-03" db="EMBL/GenBank/DDBJ databases">
        <title>Genomic Encyclopedia of Archaeal and Bacterial Type Strains, Phase II (KMG-II): from individual species to whole genera.</title>
        <authorList>
            <person name="Goeker M."/>
        </authorList>
    </citation>
    <scope>NUCLEOTIDE SEQUENCE [LARGE SCALE GENOMIC DNA]</scope>
    <source>
        <strain evidence="2 3">DSM 43146</strain>
    </source>
</reference>
<dbReference type="GO" id="GO:0016747">
    <property type="term" value="F:acyltransferase activity, transferring groups other than amino-acyl groups"/>
    <property type="evidence" value="ECO:0007669"/>
    <property type="project" value="InterPro"/>
</dbReference>
<dbReference type="OrthoDB" id="9775595at2"/>
<dbReference type="Gene3D" id="3.40.630.30">
    <property type="match status" value="1"/>
</dbReference>
<dbReference type="PANTHER" id="PTHR43072:SF60">
    <property type="entry name" value="L-2,4-DIAMINOBUTYRIC ACID ACETYLTRANSFERASE"/>
    <property type="match status" value="1"/>
</dbReference>
<feature type="domain" description="N-acetyltransferase" evidence="1">
    <location>
        <begin position="188"/>
        <end position="323"/>
    </location>
</feature>
<dbReference type="Proteomes" id="UP000239415">
    <property type="component" value="Unassembled WGS sequence"/>
</dbReference>
<gene>
    <name evidence="2" type="ORF">CLV67_102369</name>
</gene>
<organism evidence="2 3">
    <name type="scientific">Actinoplanes italicus</name>
    <dbReference type="NCBI Taxonomy" id="113567"/>
    <lineage>
        <taxon>Bacteria</taxon>
        <taxon>Bacillati</taxon>
        <taxon>Actinomycetota</taxon>
        <taxon>Actinomycetes</taxon>
        <taxon>Micromonosporales</taxon>
        <taxon>Micromonosporaceae</taxon>
        <taxon>Actinoplanes</taxon>
    </lineage>
</organism>
<dbReference type="PANTHER" id="PTHR43072">
    <property type="entry name" value="N-ACETYLTRANSFERASE"/>
    <property type="match status" value="1"/>
</dbReference>
<dbReference type="SUPFAM" id="SSF55729">
    <property type="entry name" value="Acyl-CoA N-acyltransferases (Nat)"/>
    <property type="match status" value="1"/>
</dbReference>
<dbReference type="PROSITE" id="PS51186">
    <property type="entry name" value="GNAT"/>
    <property type="match status" value="1"/>
</dbReference>
<accession>A0A2T0KLV1</accession>
<dbReference type="InterPro" id="IPR000182">
    <property type="entry name" value="GNAT_dom"/>
</dbReference>
<evidence type="ECO:0000313" key="2">
    <source>
        <dbReference type="EMBL" id="PRX24592.1"/>
    </source>
</evidence>
<protein>
    <submittedName>
        <fullName evidence="2">Acetyltransferase (GNAT) family protein</fullName>
    </submittedName>
</protein>
<evidence type="ECO:0000259" key="1">
    <source>
        <dbReference type="PROSITE" id="PS51186"/>
    </source>
</evidence>
<dbReference type="InterPro" id="IPR056935">
    <property type="entry name" value="Rv0428c-like_C"/>
</dbReference>
<dbReference type="CDD" id="cd04301">
    <property type="entry name" value="NAT_SF"/>
    <property type="match status" value="1"/>
</dbReference>
<dbReference type="Pfam" id="PF24553">
    <property type="entry name" value="Rv0428c_C"/>
    <property type="match status" value="1"/>
</dbReference>